<keyword evidence="1 4" id="KW-0812">Transmembrane</keyword>
<dbReference type="Pfam" id="PF07690">
    <property type="entry name" value="MFS_1"/>
    <property type="match status" value="1"/>
</dbReference>
<dbReference type="AlphaFoldDB" id="A0A6M8UFN2"/>
<gene>
    <name evidence="6" type="ORF">PMPD1_2774</name>
</gene>
<evidence type="ECO:0000313" key="7">
    <source>
        <dbReference type="Proteomes" id="UP000505325"/>
    </source>
</evidence>
<evidence type="ECO:0000256" key="4">
    <source>
        <dbReference type="SAM" id="Phobius"/>
    </source>
</evidence>
<feature type="transmembrane region" description="Helical" evidence="4">
    <location>
        <begin position="295"/>
        <end position="315"/>
    </location>
</feature>
<reference evidence="6 7" key="1">
    <citation type="submission" date="2020-06" db="EMBL/GenBank/DDBJ databases">
        <title>Genome sequence of Paramixta manurensis strain PD-1.</title>
        <authorList>
            <person name="Lee C.W."/>
            <person name="Kim J."/>
        </authorList>
    </citation>
    <scope>NUCLEOTIDE SEQUENCE [LARGE SCALE GENOMIC DNA]</scope>
    <source>
        <strain evidence="6 7">PD-1</strain>
    </source>
</reference>
<dbReference type="PANTHER" id="PTHR23523:SF1">
    <property type="entry name" value="CYANATE TRANSPORT PROTEIN CYNX"/>
    <property type="match status" value="1"/>
</dbReference>
<evidence type="ECO:0000256" key="1">
    <source>
        <dbReference type="ARBA" id="ARBA00022692"/>
    </source>
</evidence>
<dbReference type="PANTHER" id="PTHR23523">
    <property type="match status" value="1"/>
</dbReference>
<dbReference type="Gene3D" id="1.20.1250.20">
    <property type="entry name" value="MFS general substrate transporter like domains"/>
    <property type="match status" value="1"/>
</dbReference>
<keyword evidence="3 4" id="KW-0472">Membrane</keyword>
<organism evidence="6 7">
    <name type="scientific">Paramixta manurensis</name>
    <dbReference type="NCBI Taxonomy" id="2740817"/>
    <lineage>
        <taxon>Bacteria</taxon>
        <taxon>Pseudomonadati</taxon>
        <taxon>Pseudomonadota</taxon>
        <taxon>Gammaproteobacteria</taxon>
        <taxon>Enterobacterales</taxon>
        <taxon>Erwiniaceae</taxon>
        <taxon>Paramixta</taxon>
    </lineage>
</organism>
<evidence type="ECO:0000313" key="6">
    <source>
        <dbReference type="EMBL" id="QKJ87711.1"/>
    </source>
</evidence>
<dbReference type="RefSeq" id="WP_354292632.1">
    <property type="nucleotide sequence ID" value="NZ_CP054212.1"/>
</dbReference>
<feature type="transmembrane region" description="Helical" evidence="4">
    <location>
        <begin position="128"/>
        <end position="149"/>
    </location>
</feature>
<dbReference type="KEGG" id="pmak:PMPD1_2774"/>
<name>A0A6M8UFN2_9GAMM</name>
<feature type="transmembrane region" description="Helical" evidence="4">
    <location>
        <begin position="270"/>
        <end position="289"/>
    </location>
</feature>
<keyword evidence="2 4" id="KW-1133">Transmembrane helix</keyword>
<dbReference type="InterPro" id="IPR020846">
    <property type="entry name" value="MFS_dom"/>
</dbReference>
<feature type="transmembrane region" description="Helical" evidence="4">
    <location>
        <begin position="336"/>
        <end position="355"/>
    </location>
</feature>
<evidence type="ECO:0000256" key="2">
    <source>
        <dbReference type="ARBA" id="ARBA00022989"/>
    </source>
</evidence>
<dbReference type="InterPro" id="IPR011701">
    <property type="entry name" value="MFS"/>
</dbReference>
<feature type="transmembrane region" description="Helical" evidence="4">
    <location>
        <begin position="42"/>
        <end position="62"/>
    </location>
</feature>
<dbReference type="EMBL" id="CP054212">
    <property type="protein sequence ID" value="QKJ87711.1"/>
    <property type="molecule type" value="Genomic_DNA"/>
</dbReference>
<feature type="transmembrane region" description="Helical" evidence="4">
    <location>
        <begin position="361"/>
        <end position="380"/>
    </location>
</feature>
<keyword evidence="7" id="KW-1185">Reference proteome</keyword>
<dbReference type="InterPro" id="IPR036259">
    <property type="entry name" value="MFS_trans_sf"/>
</dbReference>
<feature type="transmembrane region" description="Helical" evidence="4">
    <location>
        <begin position="74"/>
        <end position="90"/>
    </location>
</feature>
<feature type="transmembrane region" description="Helical" evidence="4">
    <location>
        <begin position="203"/>
        <end position="223"/>
    </location>
</feature>
<protein>
    <submittedName>
        <fullName evidence="6">MFS transporter</fullName>
    </submittedName>
</protein>
<accession>A0A6M8UFN2</accession>
<dbReference type="GO" id="GO:0022857">
    <property type="term" value="F:transmembrane transporter activity"/>
    <property type="evidence" value="ECO:0007669"/>
    <property type="project" value="InterPro"/>
</dbReference>
<feature type="transmembrane region" description="Helical" evidence="4">
    <location>
        <begin position="229"/>
        <end position="258"/>
    </location>
</feature>
<evidence type="ECO:0000256" key="3">
    <source>
        <dbReference type="ARBA" id="ARBA00023136"/>
    </source>
</evidence>
<evidence type="ECO:0000259" key="5">
    <source>
        <dbReference type="PROSITE" id="PS50850"/>
    </source>
</evidence>
<dbReference type="SUPFAM" id="SSF103473">
    <property type="entry name" value="MFS general substrate transporter"/>
    <property type="match status" value="1"/>
</dbReference>
<dbReference type="Proteomes" id="UP000505325">
    <property type="component" value="Chromosome"/>
</dbReference>
<dbReference type="InterPro" id="IPR052524">
    <property type="entry name" value="MFS_Cyanate_Porter"/>
</dbReference>
<feature type="transmembrane region" description="Helical" evidence="4">
    <location>
        <begin position="96"/>
        <end position="116"/>
    </location>
</feature>
<proteinExistence type="predicted"/>
<dbReference type="PROSITE" id="PS50850">
    <property type="entry name" value="MFS"/>
    <property type="match status" value="1"/>
</dbReference>
<feature type="domain" description="Major facilitator superfamily (MFS) profile" evidence="5">
    <location>
        <begin position="8"/>
        <end position="386"/>
    </location>
</feature>
<sequence>MTPNTAMPWIMLVLGGICLRAGISSIAPMLDAIQARFHVSVGWLGLLTAIPVICMGALSTIGHRLEGRFGIKKTMVVSFLLLTIGLLLRLDINHFGLLLITAGCVGVADAVIRPLLSGFIKDKFPERIALAMSVYSASMGLGSASAAWLTPYVSEFADHHWGSGLAVWSLPALIALVIWFIGDVRPTQVAPAAATQPFSVTRAHILCFTLFFGLQAGINYVTLAWLPLFYIHMGMAVGSAGMLVAVCVIVQMITSLLLSTVTRLTGLTHPHAVVAFSLLTLVGIVLLFIPGAPFWLAPAIIGLATGGLFPLALIIPLDFTHNRQQATRLSGMTQSGGYILGGLAPWLTGLLSQWLGINLGFRAFLLFCALAVIVISLLVAKAYQTRDAERSATKDGV</sequence>
<feature type="transmembrane region" description="Helical" evidence="4">
    <location>
        <begin position="161"/>
        <end position="182"/>
    </location>
</feature>